<keyword evidence="3" id="KW-1185">Reference proteome</keyword>
<reference evidence="3" key="1">
    <citation type="submission" date="2013-02" db="EMBL/GenBank/DDBJ databases">
        <authorList>
            <person name="Hughes D."/>
        </authorList>
    </citation>
    <scope>NUCLEOTIDE SEQUENCE</scope>
    <source>
        <strain>Durham</strain>
        <strain evidence="3">NC isolate 2 -- Noor lab</strain>
    </source>
</reference>
<dbReference type="Proteomes" id="UP000015102">
    <property type="component" value="Unassembled WGS sequence"/>
</dbReference>
<dbReference type="Pfam" id="PF02958">
    <property type="entry name" value="EcKL"/>
    <property type="match status" value="1"/>
</dbReference>
<feature type="domain" description="CHK kinase-like" evidence="1">
    <location>
        <begin position="1"/>
        <end position="101"/>
    </location>
</feature>
<dbReference type="EnsemblMetazoa" id="MESCA001736-RA">
    <property type="protein sequence ID" value="MESCA001736-PA"/>
    <property type="gene ID" value="MESCA001736"/>
</dbReference>
<dbReference type="EMBL" id="CAQQ02195238">
    <property type="status" value="NOT_ANNOTATED_CDS"/>
    <property type="molecule type" value="Genomic_DNA"/>
</dbReference>
<dbReference type="PANTHER" id="PTHR11012:SF12">
    <property type="entry name" value="CHK KINASE-LIKE DOMAIN-CONTAINING PROTEIN-RELATED"/>
    <property type="match status" value="1"/>
</dbReference>
<protein>
    <recommendedName>
        <fullName evidence="1">CHK kinase-like domain-containing protein</fullName>
    </recommendedName>
</protein>
<dbReference type="SUPFAM" id="SSF56112">
    <property type="entry name" value="Protein kinase-like (PK-like)"/>
    <property type="match status" value="1"/>
</dbReference>
<evidence type="ECO:0000259" key="1">
    <source>
        <dbReference type="SMART" id="SM00587"/>
    </source>
</evidence>
<dbReference type="InterPro" id="IPR015897">
    <property type="entry name" value="CHK_kinase-like"/>
</dbReference>
<dbReference type="Gene3D" id="3.90.1200.10">
    <property type="match status" value="1"/>
</dbReference>
<dbReference type="InterPro" id="IPR011009">
    <property type="entry name" value="Kinase-like_dom_sf"/>
</dbReference>
<proteinExistence type="predicted"/>
<name>T1GEH4_MEGSC</name>
<reference evidence="2" key="2">
    <citation type="submission" date="2015-06" db="UniProtKB">
        <authorList>
            <consortium name="EnsemblMetazoa"/>
        </authorList>
    </citation>
    <scope>IDENTIFICATION</scope>
</reference>
<organism evidence="2 3">
    <name type="scientific">Megaselia scalaris</name>
    <name type="common">Humpbacked fly</name>
    <name type="synonym">Phora scalaris</name>
    <dbReference type="NCBI Taxonomy" id="36166"/>
    <lineage>
        <taxon>Eukaryota</taxon>
        <taxon>Metazoa</taxon>
        <taxon>Ecdysozoa</taxon>
        <taxon>Arthropoda</taxon>
        <taxon>Hexapoda</taxon>
        <taxon>Insecta</taxon>
        <taxon>Pterygota</taxon>
        <taxon>Neoptera</taxon>
        <taxon>Endopterygota</taxon>
        <taxon>Diptera</taxon>
        <taxon>Brachycera</taxon>
        <taxon>Muscomorpha</taxon>
        <taxon>Platypezoidea</taxon>
        <taxon>Phoridae</taxon>
        <taxon>Megaseliini</taxon>
        <taxon>Megaselia</taxon>
    </lineage>
</organism>
<dbReference type="HOGENOM" id="CLU_2298728_0_0_1"/>
<dbReference type="SMART" id="SM00587">
    <property type="entry name" value="CHK"/>
    <property type="match status" value="1"/>
</dbReference>
<sequence>MLQSTPEFSEYVPIFEKIMANNPLQKATNIFKAYKNGDPAHLYVLNHGDFHIKNVMYTEKDDGKVDDVKLVDFQLSFWGPAVIDLTYMLYMLIDGESRLNR</sequence>
<dbReference type="AlphaFoldDB" id="T1GEH4"/>
<accession>T1GEH4</accession>
<evidence type="ECO:0000313" key="2">
    <source>
        <dbReference type="EnsemblMetazoa" id="MESCA001736-PA"/>
    </source>
</evidence>
<dbReference type="PANTHER" id="PTHR11012">
    <property type="entry name" value="PROTEIN KINASE-LIKE DOMAIN-CONTAINING"/>
    <property type="match status" value="1"/>
</dbReference>
<dbReference type="InterPro" id="IPR004119">
    <property type="entry name" value="EcKL"/>
</dbReference>
<evidence type="ECO:0000313" key="3">
    <source>
        <dbReference type="Proteomes" id="UP000015102"/>
    </source>
</evidence>